<evidence type="ECO:0000256" key="4">
    <source>
        <dbReference type="ARBA" id="ARBA00022701"/>
    </source>
</evidence>
<evidence type="ECO:0000256" key="1">
    <source>
        <dbReference type="ARBA" id="ARBA00004245"/>
    </source>
</evidence>
<dbReference type="PANTHER" id="PTHR47067:SF6">
    <property type="entry name" value="PROTEIN WVD2-LIKE 7"/>
    <property type="match status" value="1"/>
</dbReference>
<reference evidence="8 9" key="1">
    <citation type="journal article" date="2014" name="PLoS ONE">
        <title>Global Analysis of Gene Expression Profiles in Physic Nut (Jatropha curcas L.) Seedlings Exposed to Salt Stress.</title>
        <authorList>
            <person name="Zhang L."/>
            <person name="Zhang C."/>
            <person name="Wu P."/>
            <person name="Chen Y."/>
            <person name="Li M."/>
            <person name="Jiang H."/>
            <person name="Wu G."/>
        </authorList>
    </citation>
    <scope>NUCLEOTIDE SEQUENCE [LARGE SCALE GENOMIC DNA]</scope>
    <source>
        <strain evidence="9">cv. GZQX0401</strain>
        <tissue evidence="8">Young leaves</tissue>
    </source>
</reference>
<gene>
    <name evidence="8" type="ORF">JCGZ_04691</name>
</gene>
<accession>A0A067KSS3</accession>
<evidence type="ECO:0000256" key="5">
    <source>
        <dbReference type="ARBA" id="ARBA00023212"/>
    </source>
</evidence>
<dbReference type="EMBL" id="KK914370">
    <property type="protein sequence ID" value="KDP38048.1"/>
    <property type="molecule type" value="Genomic_DNA"/>
</dbReference>
<dbReference type="Pfam" id="PF06886">
    <property type="entry name" value="TPX2"/>
    <property type="match status" value="1"/>
</dbReference>
<feature type="region of interest" description="Disordered" evidence="6">
    <location>
        <begin position="461"/>
        <end position="517"/>
    </location>
</feature>
<feature type="compositionally biased region" description="Basic and acidic residues" evidence="6">
    <location>
        <begin position="303"/>
        <end position="315"/>
    </location>
</feature>
<feature type="region of interest" description="Disordered" evidence="6">
    <location>
        <begin position="77"/>
        <end position="186"/>
    </location>
</feature>
<dbReference type="GO" id="GO:0005874">
    <property type="term" value="C:microtubule"/>
    <property type="evidence" value="ECO:0007669"/>
    <property type="project" value="UniProtKB-KW"/>
</dbReference>
<feature type="region of interest" description="Disordered" evidence="6">
    <location>
        <begin position="277"/>
        <end position="404"/>
    </location>
</feature>
<feature type="compositionally biased region" description="Polar residues" evidence="6">
    <location>
        <begin position="487"/>
        <end position="517"/>
    </location>
</feature>
<protein>
    <recommendedName>
        <fullName evidence="7">TPX2 C-terminal domain-containing protein</fullName>
    </recommendedName>
</protein>
<evidence type="ECO:0000256" key="3">
    <source>
        <dbReference type="ARBA" id="ARBA00022490"/>
    </source>
</evidence>
<dbReference type="InterPro" id="IPR044216">
    <property type="entry name" value="WDL7"/>
</dbReference>
<dbReference type="AlphaFoldDB" id="A0A067KSS3"/>
<feature type="compositionally biased region" description="Polar residues" evidence="6">
    <location>
        <begin position="461"/>
        <end position="479"/>
    </location>
</feature>
<feature type="region of interest" description="Disordered" evidence="6">
    <location>
        <begin position="542"/>
        <end position="592"/>
    </location>
</feature>
<organism evidence="8 9">
    <name type="scientific">Jatropha curcas</name>
    <name type="common">Barbados nut</name>
    <dbReference type="NCBI Taxonomy" id="180498"/>
    <lineage>
        <taxon>Eukaryota</taxon>
        <taxon>Viridiplantae</taxon>
        <taxon>Streptophyta</taxon>
        <taxon>Embryophyta</taxon>
        <taxon>Tracheophyta</taxon>
        <taxon>Spermatophyta</taxon>
        <taxon>Magnoliopsida</taxon>
        <taxon>eudicotyledons</taxon>
        <taxon>Gunneridae</taxon>
        <taxon>Pentapetalae</taxon>
        <taxon>rosids</taxon>
        <taxon>fabids</taxon>
        <taxon>Malpighiales</taxon>
        <taxon>Euphorbiaceae</taxon>
        <taxon>Crotonoideae</taxon>
        <taxon>Jatropheae</taxon>
        <taxon>Jatropha</taxon>
    </lineage>
</organism>
<evidence type="ECO:0000259" key="7">
    <source>
        <dbReference type="Pfam" id="PF06886"/>
    </source>
</evidence>
<evidence type="ECO:0000256" key="2">
    <source>
        <dbReference type="ARBA" id="ARBA00005885"/>
    </source>
</evidence>
<keyword evidence="3" id="KW-0963">Cytoplasm</keyword>
<dbReference type="STRING" id="180498.A0A067KSS3"/>
<sequence>MAGEFEEPYNVSFQTDSLHSGSISFGRFESENLSWERRSSFSHNRYLEEVEKYSRPGSVTEKKAYFEAHFKKKGMRLPDSLEGQSGREYQSENDAFEDVGYREDDNVIESSNYDHSDEDVLENADYTEYDGYAGGQFDHANNSSQYANFDESPDGSEYPGEYERMEYEREDPDVLSSESQIEPASDNVLVECVLENVIPQEAHQTETRSNNNDRREIEVSKNLNGITANGEESISIDASQKSEKARIDQTTTVPQHNLSPKLRAAIGSKYIKRGLKSQVNSSQFKRSNYNDASKTVAKKQNRRDRESSQRMKSENELPQAAIPTRRSLLRTPKREDSEGYNSRSNLANKSEKEPKLKKVVESQPSGSKKVEPRTTQNANRLKQTASSAKADTRRTTAAFNFKSHERAERRKEFYMKLEEKMHAKEAEMNQIQARTQEKTEAEIKQLRKSLNFKATPMPSFYNSAASPGSSGNKATSSKTKLAKVHQKSPSPGSRGATRSQLLSKSGHNNADSNVESFGTTDCHVIEPREAGETLPANIEAVMKNSGTGKESEKVKESSLQRHRMSENSKVSKDQRVEGKLKMGNRRNSSEMVRKNIEGVGIGSSSGMGGVAVGVAS</sequence>
<name>A0A067KSS3_JATCU</name>
<keyword evidence="5" id="KW-0206">Cytoskeleton</keyword>
<feature type="region of interest" description="Disordered" evidence="6">
    <location>
        <begin position="199"/>
        <end position="261"/>
    </location>
</feature>
<feature type="compositionally biased region" description="Polar residues" evidence="6">
    <location>
        <begin position="277"/>
        <end position="293"/>
    </location>
</feature>
<keyword evidence="4" id="KW-0493">Microtubule</keyword>
<feature type="compositionally biased region" description="Polar residues" evidence="6">
    <location>
        <begin position="248"/>
        <end position="258"/>
    </location>
</feature>
<evidence type="ECO:0000313" key="9">
    <source>
        <dbReference type="Proteomes" id="UP000027138"/>
    </source>
</evidence>
<feature type="compositionally biased region" description="Polar residues" evidence="6">
    <location>
        <begin position="339"/>
        <end position="348"/>
    </location>
</feature>
<feature type="domain" description="TPX2 C-terminal" evidence="7">
    <location>
        <begin position="399"/>
        <end position="470"/>
    </location>
</feature>
<dbReference type="PANTHER" id="PTHR47067">
    <property type="entry name" value="TPX2 (TARGETING PROTEIN FOR XKLP2) PROTEIN FAMILY-RELATED"/>
    <property type="match status" value="1"/>
</dbReference>
<evidence type="ECO:0000313" key="8">
    <source>
        <dbReference type="EMBL" id="KDP38048.1"/>
    </source>
</evidence>
<dbReference type="Proteomes" id="UP000027138">
    <property type="component" value="Unassembled WGS sequence"/>
</dbReference>
<comment type="subcellular location">
    <subcellularLocation>
        <location evidence="1">Cytoplasm</location>
        <location evidence="1">Cytoskeleton</location>
    </subcellularLocation>
</comment>
<keyword evidence="9" id="KW-1185">Reference proteome</keyword>
<feature type="compositionally biased region" description="Acidic residues" evidence="6">
    <location>
        <begin position="116"/>
        <end position="128"/>
    </location>
</feature>
<feature type="compositionally biased region" description="Polar residues" evidence="6">
    <location>
        <begin position="373"/>
        <end position="389"/>
    </location>
</feature>
<dbReference type="OrthoDB" id="758458at2759"/>
<evidence type="ECO:0000256" key="6">
    <source>
        <dbReference type="SAM" id="MobiDB-lite"/>
    </source>
</evidence>
<feature type="compositionally biased region" description="Basic and acidic residues" evidence="6">
    <location>
        <begin position="349"/>
        <end position="360"/>
    </location>
</feature>
<proteinExistence type="inferred from homology"/>
<dbReference type="InterPro" id="IPR027329">
    <property type="entry name" value="TPX2_C"/>
</dbReference>
<feature type="compositionally biased region" description="Basic and acidic residues" evidence="6">
    <location>
        <begin position="203"/>
        <end position="219"/>
    </location>
</feature>
<dbReference type="KEGG" id="jcu:105634053"/>
<feature type="compositionally biased region" description="Basic and acidic residues" evidence="6">
    <location>
        <begin position="549"/>
        <end position="580"/>
    </location>
</feature>
<feature type="compositionally biased region" description="Polar residues" evidence="6">
    <location>
        <begin position="221"/>
        <end position="239"/>
    </location>
</feature>
<comment type="similarity">
    <text evidence="2">Belongs to the TPX2 family.</text>
</comment>